<reference evidence="3" key="1">
    <citation type="submission" date="2018-05" db="EMBL/GenBank/DDBJ databases">
        <authorList>
            <person name="Lanie J.A."/>
            <person name="Ng W.-L."/>
            <person name="Kazmierczak K.M."/>
            <person name="Andrzejewski T.M."/>
            <person name="Davidsen T.M."/>
            <person name="Wayne K.J."/>
            <person name="Tettelin H."/>
            <person name="Glass J.I."/>
            <person name="Rusch D."/>
            <person name="Podicherti R."/>
            <person name="Tsui H.-C.T."/>
            <person name="Winkler M.E."/>
        </authorList>
    </citation>
    <scope>NUCLEOTIDE SEQUENCE</scope>
</reference>
<dbReference type="InterPro" id="IPR036869">
    <property type="entry name" value="J_dom_sf"/>
</dbReference>
<name>A0A382V7N1_9ZZZZ</name>
<dbReference type="CDD" id="cd06257">
    <property type="entry name" value="DnaJ"/>
    <property type="match status" value="1"/>
</dbReference>
<dbReference type="SUPFAM" id="SSF158682">
    <property type="entry name" value="TerB-like"/>
    <property type="match status" value="1"/>
</dbReference>
<dbReference type="Gene3D" id="1.10.287.110">
    <property type="entry name" value="DnaJ domain"/>
    <property type="match status" value="1"/>
</dbReference>
<dbReference type="Pfam" id="PF00226">
    <property type="entry name" value="DnaJ"/>
    <property type="match status" value="1"/>
</dbReference>
<sequence length="180" mass="20365">MGYAIGSMTAANTNHHQTRGGDFGAAMLILFAEVMKADEQLKKSELEFVKIFLIENFGTNYTKQRMELFKKILTQNIDISTVCNQIKINMDMHSKIQLIHVLFGLSKSDNEIHENELNIISNIANLIGVNKLDFKSIKAMFVEDTKSAYKILGLDSNADNSEIKLAYRKMATKYHPDKVS</sequence>
<dbReference type="InterPro" id="IPR029024">
    <property type="entry name" value="TerB-like"/>
</dbReference>
<dbReference type="GO" id="GO:0051087">
    <property type="term" value="F:protein-folding chaperone binding"/>
    <property type="evidence" value="ECO:0007669"/>
    <property type="project" value="TreeGrafter"/>
</dbReference>
<keyword evidence="1" id="KW-0143">Chaperone</keyword>
<dbReference type="PANTHER" id="PTHR44360">
    <property type="entry name" value="DNAJ HOMOLOG SUBFAMILY B MEMBER 9"/>
    <property type="match status" value="1"/>
</dbReference>
<dbReference type="InterPro" id="IPR001623">
    <property type="entry name" value="DnaJ_domain"/>
</dbReference>
<dbReference type="EMBL" id="UINC01149762">
    <property type="protein sequence ID" value="SVD42427.1"/>
    <property type="molecule type" value="Genomic_DNA"/>
</dbReference>
<dbReference type="Pfam" id="PF05099">
    <property type="entry name" value="TerB"/>
    <property type="match status" value="1"/>
</dbReference>
<dbReference type="GO" id="GO:0036503">
    <property type="term" value="P:ERAD pathway"/>
    <property type="evidence" value="ECO:0007669"/>
    <property type="project" value="TreeGrafter"/>
</dbReference>
<evidence type="ECO:0000313" key="3">
    <source>
        <dbReference type="EMBL" id="SVD42427.1"/>
    </source>
</evidence>
<feature type="domain" description="J" evidence="2">
    <location>
        <begin position="147"/>
        <end position="180"/>
    </location>
</feature>
<gene>
    <name evidence="3" type="ORF">METZ01_LOCUS395281</name>
</gene>
<dbReference type="PRINTS" id="PR00625">
    <property type="entry name" value="JDOMAIN"/>
</dbReference>
<dbReference type="CDD" id="cd07177">
    <property type="entry name" value="terB_like"/>
    <property type="match status" value="1"/>
</dbReference>
<dbReference type="GO" id="GO:0051787">
    <property type="term" value="F:misfolded protein binding"/>
    <property type="evidence" value="ECO:0007669"/>
    <property type="project" value="TreeGrafter"/>
</dbReference>
<feature type="non-terminal residue" evidence="3">
    <location>
        <position position="180"/>
    </location>
</feature>
<organism evidence="3">
    <name type="scientific">marine metagenome</name>
    <dbReference type="NCBI Taxonomy" id="408172"/>
    <lineage>
        <taxon>unclassified sequences</taxon>
        <taxon>metagenomes</taxon>
        <taxon>ecological metagenomes</taxon>
    </lineage>
</organism>
<evidence type="ECO:0000256" key="1">
    <source>
        <dbReference type="ARBA" id="ARBA00023186"/>
    </source>
</evidence>
<dbReference type="PROSITE" id="PS50076">
    <property type="entry name" value="DNAJ_2"/>
    <property type="match status" value="1"/>
</dbReference>
<dbReference type="AlphaFoldDB" id="A0A382V7N1"/>
<proteinExistence type="predicted"/>
<protein>
    <recommendedName>
        <fullName evidence="2">J domain-containing protein</fullName>
    </recommendedName>
</protein>
<evidence type="ECO:0000259" key="2">
    <source>
        <dbReference type="PROSITE" id="PS50076"/>
    </source>
</evidence>
<dbReference type="InterPro" id="IPR051948">
    <property type="entry name" value="Hsp70_co-chaperone_J-domain"/>
</dbReference>
<accession>A0A382V7N1</accession>
<dbReference type="GO" id="GO:0005783">
    <property type="term" value="C:endoplasmic reticulum"/>
    <property type="evidence" value="ECO:0007669"/>
    <property type="project" value="TreeGrafter"/>
</dbReference>
<dbReference type="InterPro" id="IPR007791">
    <property type="entry name" value="DjlA_N"/>
</dbReference>
<dbReference type="Gene3D" id="1.10.3680.10">
    <property type="entry name" value="TerB-like"/>
    <property type="match status" value="1"/>
</dbReference>
<dbReference type="PANTHER" id="PTHR44360:SF1">
    <property type="entry name" value="DNAJ HOMOLOG SUBFAMILY B MEMBER 9"/>
    <property type="match status" value="1"/>
</dbReference>